<dbReference type="Proteomes" id="UP000269721">
    <property type="component" value="Unassembled WGS sequence"/>
</dbReference>
<dbReference type="Gene3D" id="2.130.10.10">
    <property type="entry name" value="YVTN repeat-like/Quinoprotein amine dehydrogenase"/>
    <property type="match status" value="1"/>
</dbReference>
<evidence type="ECO:0000259" key="1">
    <source>
        <dbReference type="Pfam" id="PF13360"/>
    </source>
</evidence>
<dbReference type="InterPro" id="IPR015943">
    <property type="entry name" value="WD40/YVTN_repeat-like_dom_sf"/>
</dbReference>
<sequence length="439" mass="47280">MVSFARSTGLLARSPGLLPALLPAIKTDQPSALPPTRGLPPGRFNSLTYQTLSPAKVLFVSSSDHVFALDKHKGLELWRTSFPGPTSSRNVSVFPTPSGTHLCCRFSDRLFILDPRTGAIQAKRKLGLLLHDVQILHVPVCAAPDEGDHASLPDYAQFREMIGPSLLYEDDMLFTAKAGVVDAMDSFTGTKIWERKFHGIGEWDMILATLSTRANSIPGRPGPSYENVLGVGINGQILTLNKHTSVEMWRHKLNGLKQRHVALAPSGKGLYALSDGHVETIALEYVNSDGRKEIFRIPDSTWTMTFLCPLITAPAPLPPGHIHSLSTSDPEKDLWKLKVSGAHPDTSDMMLDGSTLFVGIEGKVLAIDVANGNVKWKNGPPRCGYDIGTLATPLGGTAYGWNRSSLVALFHSARYADKRGAGARNSAAAAMAGGCRGAS</sequence>
<dbReference type="SUPFAM" id="SSF50998">
    <property type="entry name" value="Quinoprotein alcohol dehydrogenase-like"/>
    <property type="match status" value="1"/>
</dbReference>
<dbReference type="Pfam" id="PF13360">
    <property type="entry name" value="PQQ_2"/>
    <property type="match status" value="1"/>
</dbReference>
<protein>
    <recommendedName>
        <fullName evidence="1">Pyrrolo-quinoline quinone repeat domain-containing protein</fullName>
    </recommendedName>
</protein>
<reference evidence="3" key="1">
    <citation type="journal article" date="2018" name="Nat. Microbiol.">
        <title>Leveraging single-cell genomics to expand the fungal tree of life.</title>
        <authorList>
            <person name="Ahrendt S.R."/>
            <person name="Quandt C.A."/>
            <person name="Ciobanu D."/>
            <person name="Clum A."/>
            <person name="Salamov A."/>
            <person name="Andreopoulos B."/>
            <person name="Cheng J.F."/>
            <person name="Woyke T."/>
            <person name="Pelin A."/>
            <person name="Henrissat B."/>
            <person name="Reynolds N.K."/>
            <person name="Benny G.L."/>
            <person name="Smith M.E."/>
            <person name="James T.Y."/>
            <person name="Grigoriev I.V."/>
        </authorList>
    </citation>
    <scope>NUCLEOTIDE SEQUENCE [LARGE SCALE GENOMIC DNA]</scope>
</reference>
<accession>A0A4P9WJ26</accession>
<evidence type="ECO:0000313" key="2">
    <source>
        <dbReference type="EMBL" id="RKO90596.1"/>
    </source>
</evidence>
<proteinExistence type="predicted"/>
<dbReference type="SMART" id="SM00564">
    <property type="entry name" value="PQQ"/>
    <property type="match status" value="3"/>
</dbReference>
<evidence type="ECO:0000313" key="3">
    <source>
        <dbReference type="Proteomes" id="UP000269721"/>
    </source>
</evidence>
<dbReference type="InterPro" id="IPR002372">
    <property type="entry name" value="PQQ_rpt_dom"/>
</dbReference>
<dbReference type="InterPro" id="IPR011047">
    <property type="entry name" value="Quinoprotein_ADH-like_sf"/>
</dbReference>
<name>A0A4P9WJ26_9FUNG</name>
<gene>
    <name evidence="2" type="ORF">BDK51DRAFT_46459</name>
</gene>
<dbReference type="EMBL" id="KZ995473">
    <property type="protein sequence ID" value="RKO90596.1"/>
    <property type="molecule type" value="Genomic_DNA"/>
</dbReference>
<keyword evidence="3" id="KW-1185">Reference proteome</keyword>
<feature type="domain" description="Pyrrolo-quinoline quinone repeat" evidence="1">
    <location>
        <begin position="178"/>
        <end position="377"/>
    </location>
</feature>
<dbReference type="InterPro" id="IPR018391">
    <property type="entry name" value="PQQ_b-propeller_rpt"/>
</dbReference>
<organism evidence="2 3">
    <name type="scientific">Blyttiomyces helicus</name>
    <dbReference type="NCBI Taxonomy" id="388810"/>
    <lineage>
        <taxon>Eukaryota</taxon>
        <taxon>Fungi</taxon>
        <taxon>Fungi incertae sedis</taxon>
        <taxon>Chytridiomycota</taxon>
        <taxon>Chytridiomycota incertae sedis</taxon>
        <taxon>Chytridiomycetes</taxon>
        <taxon>Chytridiomycetes incertae sedis</taxon>
        <taxon>Blyttiomyces</taxon>
    </lineage>
</organism>
<dbReference type="AlphaFoldDB" id="A0A4P9WJ26"/>